<dbReference type="InterPro" id="IPR017871">
    <property type="entry name" value="ABC_transporter-like_CS"/>
</dbReference>
<sequence>MSRHITVQNLSYRYESQSEFLFQDLNLHFGPGWTGIVGKNGTGKSSLAKLIAGELDPDLGTIQGNASVRYVSQDTYIEKEILEEFLYDHSKESGRYKNLLNVFLESPKDYDLLSFGEKRRLILALALSENPEVLILDEPTNHLDSESIQIIRTALSQFQGIGILISHDRSLLDDLVTHCVFLEKNFYLERPGNYTEGKREMEREARERIHDWEMARHERKKLDAELKRRREEASLSHKHRSKKGLDLHDHDGRHKKNLARVTGKDGQAGRLKQQLDKRMEHSERREKEIFTKLPEKENLGIVWKSETSKRKQLFFCEDQNLDFGFMSLRLETPMNIQPGSKIAITGKNGSGKSTLLRFLVEDLKQKQIPYLYLPQEFTEEEIQNLQWEFQSRSSEEKAKILSGVHKLGSDPKRVFESERFSPGEIKKIFLSLHLDANPEILLLDEPTNHLDIKSLEALEGSLESLNAALVVVSHDRRFVESVATEEWSLENLSLTQKHLDRI</sequence>
<name>A0A2M9Y394_9LEPT</name>
<dbReference type="PROSITE" id="PS00211">
    <property type="entry name" value="ABC_TRANSPORTER_1"/>
    <property type="match status" value="1"/>
</dbReference>
<dbReference type="InterPro" id="IPR003439">
    <property type="entry name" value="ABC_transporter-like_ATP-bd"/>
</dbReference>
<dbReference type="PROSITE" id="PS50893">
    <property type="entry name" value="ABC_TRANSPORTER_2"/>
    <property type="match status" value="1"/>
</dbReference>
<keyword evidence="2" id="KW-0547">Nucleotide-binding</keyword>
<dbReference type="Pfam" id="PF00005">
    <property type="entry name" value="ABC_tran"/>
    <property type="match status" value="2"/>
</dbReference>
<dbReference type="EMBL" id="RQFP01000014">
    <property type="protein sequence ID" value="TGK91366.1"/>
    <property type="molecule type" value="Genomic_DNA"/>
</dbReference>
<protein>
    <submittedName>
        <fullName evidence="6">ABC transporter ATP-binding protein</fullName>
    </submittedName>
</protein>
<dbReference type="PANTHER" id="PTHR19211:SF14">
    <property type="entry name" value="ATP-BINDING CASSETTE SUB-FAMILY F MEMBER 1"/>
    <property type="match status" value="1"/>
</dbReference>
<dbReference type="PANTHER" id="PTHR19211">
    <property type="entry name" value="ATP-BINDING TRANSPORT PROTEIN-RELATED"/>
    <property type="match status" value="1"/>
</dbReference>
<evidence type="ECO:0000256" key="2">
    <source>
        <dbReference type="ARBA" id="ARBA00022741"/>
    </source>
</evidence>
<dbReference type="GO" id="GO:0016887">
    <property type="term" value="F:ATP hydrolysis activity"/>
    <property type="evidence" value="ECO:0007669"/>
    <property type="project" value="InterPro"/>
</dbReference>
<reference evidence="6" key="1">
    <citation type="journal article" date="2019" name="PLoS Negl. Trop. Dis.">
        <title>Revisiting the worldwide diversity of Leptospira species in the environment.</title>
        <authorList>
            <person name="Vincent A.T."/>
            <person name="Schiettekatte O."/>
            <person name="Bourhy P."/>
            <person name="Veyrier F.J."/>
            <person name="Picardeau M."/>
        </authorList>
    </citation>
    <scope>NUCLEOTIDE SEQUENCE [LARGE SCALE GENOMIC DNA]</scope>
    <source>
        <strain evidence="6">201800277</strain>
    </source>
</reference>
<evidence type="ECO:0000256" key="4">
    <source>
        <dbReference type="SAM" id="MobiDB-lite"/>
    </source>
</evidence>
<evidence type="ECO:0000256" key="3">
    <source>
        <dbReference type="ARBA" id="ARBA00022840"/>
    </source>
</evidence>
<dbReference type="OrthoDB" id="9760950at2"/>
<proteinExistence type="predicted"/>
<dbReference type="SUPFAM" id="SSF52540">
    <property type="entry name" value="P-loop containing nucleoside triphosphate hydrolases"/>
    <property type="match status" value="2"/>
</dbReference>
<keyword evidence="3 6" id="KW-0067">ATP-binding</keyword>
<organism evidence="6 7">
    <name type="scientific">Leptospira brenneri</name>
    <dbReference type="NCBI Taxonomy" id="2023182"/>
    <lineage>
        <taxon>Bacteria</taxon>
        <taxon>Pseudomonadati</taxon>
        <taxon>Spirochaetota</taxon>
        <taxon>Spirochaetia</taxon>
        <taxon>Leptospirales</taxon>
        <taxon>Leptospiraceae</taxon>
        <taxon>Leptospira</taxon>
    </lineage>
</organism>
<feature type="compositionally biased region" description="Basic and acidic residues" evidence="4">
    <location>
        <begin position="243"/>
        <end position="252"/>
    </location>
</feature>
<keyword evidence="1" id="KW-0677">Repeat</keyword>
<evidence type="ECO:0000313" key="7">
    <source>
        <dbReference type="Proteomes" id="UP000297891"/>
    </source>
</evidence>
<feature type="region of interest" description="Disordered" evidence="4">
    <location>
        <begin position="227"/>
        <end position="285"/>
    </location>
</feature>
<dbReference type="RefSeq" id="WP_100790360.1">
    <property type="nucleotide sequence ID" value="NZ_NPDQ01000003.1"/>
</dbReference>
<keyword evidence="7" id="KW-1185">Reference proteome</keyword>
<dbReference type="AlphaFoldDB" id="A0A2M9Y394"/>
<dbReference type="GO" id="GO:0005524">
    <property type="term" value="F:ATP binding"/>
    <property type="evidence" value="ECO:0007669"/>
    <property type="project" value="UniProtKB-KW"/>
</dbReference>
<comment type="caution">
    <text evidence="6">The sequence shown here is derived from an EMBL/GenBank/DDBJ whole genome shotgun (WGS) entry which is preliminary data.</text>
</comment>
<dbReference type="Proteomes" id="UP000297891">
    <property type="component" value="Unassembled WGS sequence"/>
</dbReference>
<dbReference type="InterPro" id="IPR027417">
    <property type="entry name" value="P-loop_NTPase"/>
</dbReference>
<evidence type="ECO:0000256" key="1">
    <source>
        <dbReference type="ARBA" id="ARBA00022737"/>
    </source>
</evidence>
<dbReference type="CDD" id="cd03221">
    <property type="entry name" value="ABCF_EF-3"/>
    <property type="match status" value="1"/>
</dbReference>
<dbReference type="InterPro" id="IPR050611">
    <property type="entry name" value="ABCF"/>
</dbReference>
<dbReference type="InterPro" id="IPR003593">
    <property type="entry name" value="AAA+_ATPase"/>
</dbReference>
<dbReference type="Gene3D" id="3.40.50.300">
    <property type="entry name" value="P-loop containing nucleotide triphosphate hydrolases"/>
    <property type="match status" value="3"/>
</dbReference>
<gene>
    <name evidence="6" type="ORF">EHQ30_14155</name>
</gene>
<feature type="domain" description="ABC transporter" evidence="5">
    <location>
        <begin position="5"/>
        <end position="209"/>
    </location>
</feature>
<feature type="compositionally biased region" description="Basic and acidic residues" evidence="4">
    <location>
        <begin position="273"/>
        <end position="285"/>
    </location>
</feature>
<accession>A0A2M9Y394</accession>
<dbReference type="SMART" id="SM00382">
    <property type="entry name" value="AAA"/>
    <property type="match status" value="2"/>
</dbReference>
<evidence type="ECO:0000313" key="6">
    <source>
        <dbReference type="EMBL" id="TGK91366.1"/>
    </source>
</evidence>
<evidence type="ECO:0000259" key="5">
    <source>
        <dbReference type="PROSITE" id="PS50893"/>
    </source>
</evidence>